<accession>A0A830GZV1</accession>
<proteinExistence type="predicted"/>
<keyword evidence="2" id="KW-1185">Reference proteome</keyword>
<evidence type="ECO:0000313" key="2">
    <source>
        <dbReference type="Proteomes" id="UP000610960"/>
    </source>
</evidence>
<organism evidence="1 2">
    <name type="scientific">Thermocladium modestius</name>
    <dbReference type="NCBI Taxonomy" id="62609"/>
    <lineage>
        <taxon>Archaea</taxon>
        <taxon>Thermoproteota</taxon>
        <taxon>Thermoprotei</taxon>
        <taxon>Thermoproteales</taxon>
        <taxon>Thermoproteaceae</taxon>
        <taxon>Thermocladium</taxon>
    </lineage>
</organism>
<gene>
    <name evidence="1" type="ORF">GCM10007981_14930</name>
</gene>
<sequence>MSTNNNNEGPDGEEVKRLMDKMLSLIGSYVSTSLSRIKSRYKPLFDGFETGFGLETPLMDFDDDGVIFLESSYAELGRVEPSVLSQMLSGLGIRASGYPLISTVGLICLGAGYDGSPKVSTKGTAMYAIEESRPITVEGTTLHCARRALVEAGGGIAEPVDVGTKEFIDAARQSMLSGWSSRAEYVNKYKQLFGFPPMETAIGVDSLDVNTPVPAKLVPDLGDLAIAKIIGTDEFTVDEVDVGIHCTAKPVGREYVLDSDKDMLLMGSKIDDNCIKYVMLRSKGKEESDDGQN</sequence>
<dbReference type="EMBL" id="BMNL01000003">
    <property type="protein sequence ID" value="GGP21771.1"/>
    <property type="molecule type" value="Genomic_DNA"/>
</dbReference>
<protein>
    <submittedName>
        <fullName evidence="1">Uncharacterized protein</fullName>
    </submittedName>
</protein>
<name>A0A830GZV1_9CREN</name>
<dbReference type="RefSeq" id="WP_188596771.1">
    <property type="nucleotide sequence ID" value="NZ_BMNL01000003.1"/>
</dbReference>
<reference evidence="1" key="1">
    <citation type="journal article" date="2014" name="Int. J. Syst. Evol. Microbiol.">
        <title>Complete genome sequence of Corynebacterium casei LMG S-19264T (=DSM 44701T), isolated from a smear-ripened cheese.</title>
        <authorList>
            <consortium name="US DOE Joint Genome Institute (JGI-PGF)"/>
            <person name="Walter F."/>
            <person name="Albersmeier A."/>
            <person name="Kalinowski J."/>
            <person name="Ruckert C."/>
        </authorList>
    </citation>
    <scope>NUCLEOTIDE SEQUENCE</scope>
    <source>
        <strain evidence="1">JCM 10088</strain>
    </source>
</reference>
<comment type="caution">
    <text evidence="1">The sequence shown here is derived from an EMBL/GenBank/DDBJ whole genome shotgun (WGS) entry which is preliminary data.</text>
</comment>
<dbReference type="AlphaFoldDB" id="A0A830GZV1"/>
<reference evidence="1" key="2">
    <citation type="submission" date="2020-09" db="EMBL/GenBank/DDBJ databases">
        <authorList>
            <person name="Sun Q."/>
            <person name="Ohkuma M."/>
        </authorList>
    </citation>
    <scope>NUCLEOTIDE SEQUENCE</scope>
    <source>
        <strain evidence="1">JCM 10088</strain>
    </source>
</reference>
<dbReference type="Proteomes" id="UP000610960">
    <property type="component" value="Unassembled WGS sequence"/>
</dbReference>
<evidence type="ECO:0000313" key="1">
    <source>
        <dbReference type="EMBL" id="GGP21771.1"/>
    </source>
</evidence>